<dbReference type="Proteomes" id="UP000216991">
    <property type="component" value="Unassembled WGS sequence"/>
</dbReference>
<dbReference type="SUPFAM" id="SSF47616">
    <property type="entry name" value="GST C-terminal domain-like"/>
    <property type="match status" value="1"/>
</dbReference>
<dbReference type="CDD" id="cd00570">
    <property type="entry name" value="GST_N_family"/>
    <property type="match status" value="1"/>
</dbReference>
<dbReference type="Gene3D" id="3.40.30.110">
    <property type="match status" value="1"/>
</dbReference>
<comment type="caution">
    <text evidence="2">The sequence shown here is derived from an EMBL/GenBank/DDBJ whole genome shotgun (WGS) entry which is preliminary data.</text>
</comment>
<dbReference type="InterPro" id="IPR036282">
    <property type="entry name" value="Glutathione-S-Trfase_C_sf"/>
</dbReference>
<dbReference type="AlphaFoldDB" id="A0A255YEF6"/>
<dbReference type="Gene3D" id="1.20.1050.10">
    <property type="match status" value="1"/>
</dbReference>
<evidence type="ECO:0000259" key="1">
    <source>
        <dbReference type="PROSITE" id="PS50404"/>
    </source>
</evidence>
<proteinExistence type="predicted"/>
<organism evidence="2 3">
    <name type="scientific">Sandarakinorhabdus cyanobacteriorum</name>
    <dbReference type="NCBI Taxonomy" id="1981098"/>
    <lineage>
        <taxon>Bacteria</taxon>
        <taxon>Pseudomonadati</taxon>
        <taxon>Pseudomonadota</taxon>
        <taxon>Alphaproteobacteria</taxon>
        <taxon>Sphingomonadales</taxon>
        <taxon>Sphingosinicellaceae</taxon>
        <taxon>Sandarakinorhabdus</taxon>
    </lineage>
</organism>
<feature type="domain" description="GST N-terminal" evidence="1">
    <location>
        <begin position="35"/>
        <end position="114"/>
    </location>
</feature>
<evidence type="ECO:0000313" key="2">
    <source>
        <dbReference type="EMBL" id="OYQ27637.1"/>
    </source>
</evidence>
<sequence length="336" mass="34686">MLAGASCLPLRLAALGTSPFREWGGSALSGIIAAMTPILYHYPASPFAELVRAALGLKRLAWGSLIVSNILPKPDQTRLTGGYGRTPVVQLGADIYCDTGAILPALDALPGPSLYPAPLGPLHRLVASWANGPQFFAHVGAAMGGMTPEMMGEGFIKDRQARFGMDLAALGKAAPHLAGKAMVAAHWLSLSLADGRAFIGGDAPGAGDLALYSNIWFVNAVPTAAANAQAMLAMPGVADWVARMAALGHGDRQEVSGDDALAAARAAPPAPITGKVDAPYQPGMLVGVTQEGTKDAPSIGRLLRCCPDGISIAREVEDGLTVHVHFPRLGQLVLPA</sequence>
<dbReference type="InterPro" id="IPR004045">
    <property type="entry name" value="Glutathione_S-Trfase_N"/>
</dbReference>
<dbReference type="PROSITE" id="PS50404">
    <property type="entry name" value="GST_NTER"/>
    <property type="match status" value="1"/>
</dbReference>
<protein>
    <recommendedName>
        <fullName evidence="1">GST N-terminal domain-containing protein</fullName>
    </recommendedName>
</protein>
<accession>A0A255YEF6</accession>
<keyword evidence="3" id="KW-1185">Reference proteome</keyword>
<dbReference type="SUPFAM" id="SSF52833">
    <property type="entry name" value="Thioredoxin-like"/>
    <property type="match status" value="1"/>
</dbReference>
<name>A0A255YEF6_9SPHN</name>
<reference evidence="2 3" key="1">
    <citation type="submission" date="2017-07" db="EMBL/GenBank/DDBJ databases">
        <title>Sandarakinorhabdus cyanobacteriorum sp. nov., a novel bacterium isolated from cyanobacterial aggregates in a eutrophic lake.</title>
        <authorList>
            <person name="Cai H."/>
        </authorList>
    </citation>
    <scope>NUCLEOTIDE SEQUENCE [LARGE SCALE GENOMIC DNA]</scope>
    <source>
        <strain evidence="2 3">TH057</strain>
    </source>
</reference>
<dbReference type="Pfam" id="PF13417">
    <property type="entry name" value="GST_N_3"/>
    <property type="match status" value="1"/>
</dbReference>
<dbReference type="InterPro" id="IPR036249">
    <property type="entry name" value="Thioredoxin-like_sf"/>
</dbReference>
<dbReference type="EMBL" id="NOXT01000113">
    <property type="protein sequence ID" value="OYQ27637.1"/>
    <property type="molecule type" value="Genomic_DNA"/>
</dbReference>
<dbReference type="OrthoDB" id="5791869at2"/>
<gene>
    <name evidence="2" type="ORF">CHU93_10245</name>
</gene>
<evidence type="ECO:0000313" key="3">
    <source>
        <dbReference type="Proteomes" id="UP000216991"/>
    </source>
</evidence>